<dbReference type="Pfam" id="PF04931">
    <property type="entry name" value="DNA_pol_phi"/>
    <property type="match status" value="1"/>
</dbReference>
<dbReference type="SUPFAM" id="SSF48371">
    <property type="entry name" value="ARM repeat"/>
    <property type="match status" value="1"/>
</dbReference>
<dbReference type="AlphaFoldDB" id="A0A6F9DM82"/>
<feature type="region of interest" description="Disordered" evidence="4">
    <location>
        <begin position="762"/>
        <end position="794"/>
    </location>
</feature>
<feature type="compositionally biased region" description="Acidic residues" evidence="4">
    <location>
        <begin position="771"/>
        <end position="792"/>
    </location>
</feature>
<comment type="similarity">
    <text evidence="2">Belongs to the MYBBP1A family.</text>
</comment>
<feature type="region of interest" description="Disordered" evidence="4">
    <location>
        <begin position="1118"/>
        <end position="1210"/>
    </location>
</feature>
<proteinExistence type="evidence at transcript level"/>
<feature type="region of interest" description="Disordered" evidence="4">
    <location>
        <begin position="708"/>
        <end position="746"/>
    </location>
</feature>
<dbReference type="EMBL" id="LR788234">
    <property type="protein sequence ID" value="CAB3264096.1"/>
    <property type="molecule type" value="mRNA"/>
</dbReference>
<evidence type="ECO:0000256" key="1">
    <source>
        <dbReference type="ARBA" id="ARBA00004123"/>
    </source>
</evidence>
<dbReference type="GO" id="GO:0043565">
    <property type="term" value="F:sequence-specific DNA binding"/>
    <property type="evidence" value="ECO:0007669"/>
    <property type="project" value="TreeGrafter"/>
</dbReference>
<reference evidence="5" key="1">
    <citation type="submission" date="2020-04" db="EMBL/GenBank/DDBJ databases">
        <authorList>
            <person name="Neveu A P."/>
        </authorList>
    </citation>
    <scope>NUCLEOTIDE SEQUENCE</scope>
    <source>
        <tissue evidence="5">Whole embryo</tissue>
    </source>
</reference>
<sequence>MLERDEKFMQVFWDLADNEEAKRIGAIQQLVKNLLEKQDQAEDPSELCPELKYAVGRLVQGLGSNRKCARIGFSAALTTLLKQVPSNLLDAKDVLDLMGEKLQLGNTKSEDREILFGRVFCLLSLIESEKLLEKGGKNAVIVHHVTKEFIRLSRIKTYMHKVAVAGLCELCRKVPEEVFEKAMWPTLSSCFAGGWETCTPDMLQLLLVCHKTNPDSCGKTFLKTNKWTPAKSKKAEIIGPHSFKHLARIVAETTPCQPVVDPFALEVIVTIAKQGSDVLGNFWSESLSSTLLTSSPERKCLAVKLACFSLPLLNEETLLLVWNKDLLMNLYHALMNKDHHLHRYCKEQLPKELSEKMSDVSPDVQYKFLFQLWKSPGGIHLDGITHASVVSTVVGHLKLPALLKYIKWLKKLFLVGTVGDVGIKEINLDVARTWSSSQLAHLVRMVHLPRNEQWITGIIKFLFLHGYFQVDKEVNTSKVEEVQMVDEHFTDLSEATQRRVRQSSASVITWLNNMLPINSKEDGASKKIPGLMLSGEFWLSMIVEYANKLMQEEGLSVLCDMDKSTTDAWNETMNFIKKMTKLKKDSKGGKVSEATAMQLLLLHVSIQLLSPDGEVQKSAVDVISDLRVIVAERFSKERKKLKMSEDNGPHWVEVIVEILLSMLSQGSHSVRVVADQVFKLISTHMTKKALNLITDVLIMKDAELMKNKDEEGDEDDTNEDDDMDQQEDEEMETSEDESDEEEIEEVAEDVDAEFRRKIKEALGNAAAPSDNESDDNENNDENESDSDDDMSDDAMMRIDPMLSNIFKERNQSKKAQKKNNKMHVTHFQLRCLDLIESFITRHHATNPMVLDLARPLLEVVDLASRDPDKSALAERATVILRMKLCKMKGYPHSLNTEEIAACHEDIEQILQKCQRTSGGLFLAQLCSHTCMFLLRVLCGNPAPEEGCQTGAADTGRVTSAYASALENFMTKRESHLHLCVLQDYVSRYPLLAKGLVEPLIRHIKNGVLVFRKTQACQLLMSLITCSISSQHAKTHSEKLLVTTCKVLENIISNARNVKTNYVSELLRLLFHASKSLKEQQSDYDWASTIQVLKNLLEMPEIQRSQNLTNLSWRAASLLGQTRPKVDKTEQRNEKRKRKEEKAKQAKENGEDATEESGEKKESRRELKRRIRKEKKLAKRQTQAKRKNEGGDSAPKKKFKKKNRGQSALDN</sequence>
<dbReference type="InterPro" id="IPR007015">
    <property type="entry name" value="DNA_pol_V/MYBBP1A"/>
</dbReference>
<feature type="compositionally biased region" description="Basic and acidic residues" evidence="4">
    <location>
        <begin position="1139"/>
        <end position="1149"/>
    </location>
</feature>
<feature type="compositionally biased region" description="Basic residues" evidence="4">
    <location>
        <begin position="1165"/>
        <end position="1184"/>
    </location>
</feature>
<dbReference type="InterPro" id="IPR016024">
    <property type="entry name" value="ARM-type_fold"/>
</dbReference>
<dbReference type="GO" id="GO:0003723">
    <property type="term" value="F:RNA binding"/>
    <property type="evidence" value="ECO:0007669"/>
    <property type="project" value="TreeGrafter"/>
</dbReference>
<evidence type="ECO:0000256" key="2">
    <source>
        <dbReference type="ARBA" id="ARBA00006809"/>
    </source>
</evidence>
<evidence type="ECO:0000313" key="5">
    <source>
        <dbReference type="EMBL" id="CAB3264096.1"/>
    </source>
</evidence>
<name>A0A6F9DM82_9ASCI</name>
<dbReference type="PANTHER" id="PTHR13213:SF2">
    <property type="entry name" value="MYB-BINDING PROTEIN 1A"/>
    <property type="match status" value="1"/>
</dbReference>
<accession>A0A6F9DM82</accession>
<dbReference type="GO" id="GO:0003714">
    <property type="term" value="F:transcription corepressor activity"/>
    <property type="evidence" value="ECO:0007669"/>
    <property type="project" value="TreeGrafter"/>
</dbReference>
<feature type="compositionally biased region" description="Basic and acidic residues" evidence="4">
    <location>
        <begin position="1123"/>
        <end position="1132"/>
    </location>
</feature>
<protein>
    <submittedName>
        <fullName evidence="5">Myb-binding protein 1A-like protein</fullName>
    </submittedName>
</protein>
<evidence type="ECO:0000256" key="4">
    <source>
        <dbReference type="SAM" id="MobiDB-lite"/>
    </source>
</evidence>
<feature type="compositionally biased region" description="Acidic residues" evidence="4">
    <location>
        <begin position="710"/>
        <end position="746"/>
    </location>
</feature>
<dbReference type="PANTHER" id="PTHR13213">
    <property type="entry name" value="MYB-BINDING PROTEIN 1A FAMILY MEMBER"/>
    <property type="match status" value="1"/>
</dbReference>
<comment type="subcellular location">
    <subcellularLocation>
        <location evidence="1">Nucleus</location>
    </subcellularLocation>
</comment>
<evidence type="ECO:0000256" key="3">
    <source>
        <dbReference type="ARBA" id="ARBA00023242"/>
    </source>
</evidence>
<gene>
    <name evidence="5" type="primary">Mybbp1a</name>
</gene>
<dbReference type="GO" id="GO:0005730">
    <property type="term" value="C:nucleolus"/>
    <property type="evidence" value="ECO:0007669"/>
    <property type="project" value="InterPro"/>
</dbReference>
<keyword evidence="3" id="KW-0539">Nucleus</keyword>
<organism evidence="5">
    <name type="scientific">Phallusia mammillata</name>
    <dbReference type="NCBI Taxonomy" id="59560"/>
    <lineage>
        <taxon>Eukaryota</taxon>
        <taxon>Metazoa</taxon>
        <taxon>Chordata</taxon>
        <taxon>Tunicata</taxon>
        <taxon>Ascidiacea</taxon>
        <taxon>Phlebobranchia</taxon>
        <taxon>Ascidiidae</taxon>
        <taxon>Phallusia</taxon>
    </lineage>
</organism>